<evidence type="ECO:0000313" key="3">
    <source>
        <dbReference type="Proteomes" id="UP000324897"/>
    </source>
</evidence>
<dbReference type="AlphaFoldDB" id="A0A5J9UBM8"/>
<dbReference type="InterPro" id="IPR050232">
    <property type="entry name" value="FBL13/AtMIF1-like"/>
</dbReference>
<reference evidence="2 3" key="1">
    <citation type="journal article" date="2019" name="Sci. Rep.">
        <title>A high-quality genome of Eragrostis curvula grass provides insights into Poaceae evolution and supports new strategies to enhance forage quality.</title>
        <authorList>
            <person name="Carballo J."/>
            <person name="Santos B.A.C.M."/>
            <person name="Zappacosta D."/>
            <person name="Garbus I."/>
            <person name="Selva J.P."/>
            <person name="Gallo C.A."/>
            <person name="Diaz A."/>
            <person name="Albertini E."/>
            <person name="Caccamo M."/>
            <person name="Echenique V."/>
        </authorList>
    </citation>
    <scope>NUCLEOTIDE SEQUENCE [LARGE SCALE GENOMIC DNA]</scope>
    <source>
        <strain evidence="3">cv. Victoria</strain>
        <tissue evidence="2">Leaf</tissue>
    </source>
</reference>
<dbReference type="EMBL" id="RWGY01000026">
    <property type="protein sequence ID" value="TVU21063.1"/>
    <property type="molecule type" value="Genomic_DNA"/>
</dbReference>
<evidence type="ECO:0000259" key="1">
    <source>
        <dbReference type="Pfam" id="PF23622"/>
    </source>
</evidence>
<dbReference type="Proteomes" id="UP000324897">
    <property type="component" value="Unassembled WGS sequence"/>
</dbReference>
<dbReference type="PANTHER" id="PTHR31900:SF30">
    <property type="entry name" value="SUPERFAMILY PROTEIN, PUTATIVE-RELATED"/>
    <property type="match status" value="1"/>
</dbReference>
<dbReference type="InterPro" id="IPR055357">
    <property type="entry name" value="LRR_At1g61320_AtMIF1"/>
</dbReference>
<dbReference type="PANTHER" id="PTHR31900">
    <property type="entry name" value="F-BOX/RNI SUPERFAMILY PROTEIN-RELATED"/>
    <property type="match status" value="1"/>
</dbReference>
<organism evidence="2 3">
    <name type="scientific">Eragrostis curvula</name>
    <name type="common">weeping love grass</name>
    <dbReference type="NCBI Taxonomy" id="38414"/>
    <lineage>
        <taxon>Eukaryota</taxon>
        <taxon>Viridiplantae</taxon>
        <taxon>Streptophyta</taxon>
        <taxon>Embryophyta</taxon>
        <taxon>Tracheophyta</taxon>
        <taxon>Spermatophyta</taxon>
        <taxon>Magnoliopsida</taxon>
        <taxon>Liliopsida</taxon>
        <taxon>Poales</taxon>
        <taxon>Poaceae</taxon>
        <taxon>PACMAD clade</taxon>
        <taxon>Chloridoideae</taxon>
        <taxon>Eragrostideae</taxon>
        <taxon>Eragrostidinae</taxon>
        <taxon>Eragrostis</taxon>
    </lineage>
</organism>
<dbReference type="Gene3D" id="3.80.10.10">
    <property type="entry name" value="Ribonuclease Inhibitor"/>
    <property type="match status" value="1"/>
</dbReference>
<dbReference type="Gramene" id="TVU21063">
    <property type="protein sequence ID" value="TVU21063"/>
    <property type="gene ID" value="EJB05_30675"/>
</dbReference>
<keyword evidence="3" id="KW-1185">Reference proteome</keyword>
<dbReference type="InterPro" id="IPR032675">
    <property type="entry name" value="LRR_dom_sf"/>
</dbReference>
<proteinExistence type="predicted"/>
<dbReference type="SUPFAM" id="SSF52047">
    <property type="entry name" value="RNI-like"/>
    <property type="match status" value="1"/>
</dbReference>
<name>A0A5J9UBM8_9POAL</name>
<dbReference type="OrthoDB" id="695856at2759"/>
<feature type="domain" description="At1g61320/AtMIF1 LRR" evidence="1">
    <location>
        <begin position="2"/>
        <end position="96"/>
    </location>
</feature>
<comment type="caution">
    <text evidence="2">The sequence shown here is derived from an EMBL/GenBank/DDBJ whole genome shotgun (WGS) entry which is preliminary data.</text>
</comment>
<accession>A0A5J9UBM8</accession>
<protein>
    <recommendedName>
        <fullName evidence="1">At1g61320/AtMIF1 LRR domain-containing protein</fullName>
    </recommendedName>
</protein>
<dbReference type="Pfam" id="PF23622">
    <property type="entry name" value="LRR_At1g61320_AtMIF1"/>
    <property type="match status" value="1"/>
</dbReference>
<feature type="non-terminal residue" evidence="2">
    <location>
        <position position="1"/>
    </location>
</feature>
<gene>
    <name evidence="2" type="ORF">EJB05_30675</name>
</gene>
<evidence type="ECO:0000313" key="2">
    <source>
        <dbReference type="EMBL" id="TVU21063.1"/>
    </source>
</evidence>
<sequence>MRVSHCVLNPPETPRLPSLETLHLTAVGDSEDAIHWLVSSCPRLADLTRESCSTMNSVSVLDKRLRRFALRCCHSVTSVSLDASELRFLDYRGAVPTRSLFTFRGSCKIVPSCTIDFCGPNLSGEDELGGFRMLLENFVEAKHLHLNSSRLGSITESVFFNCFPALSCLHKLELTGFLTGDTITRVLQQTPNLEVLSLALWHDSEYNPVAIPDAAAVLCLQQRLKEINLLYYQGTDAQRMLVQLLLGNALVLQALSVVFHEAWSGVQATLTDEIKQWVVSTSPKMIFK</sequence>